<evidence type="ECO:0000256" key="1">
    <source>
        <dbReference type="ARBA" id="ARBA00022679"/>
    </source>
</evidence>
<dbReference type="Pfam" id="PF08545">
    <property type="entry name" value="ACP_syn_III"/>
    <property type="match status" value="1"/>
</dbReference>
<evidence type="ECO:0000259" key="4">
    <source>
        <dbReference type="Pfam" id="PF08545"/>
    </source>
</evidence>
<comment type="caution">
    <text evidence="5">The sequence shown here is derived from an EMBL/GenBank/DDBJ whole genome shotgun (WGS) entry which is preliminary data.</text>
</comment>
<dbReference type="EMBL" id="DVOG01000078">
    <property type="protein sequence ID" value="HIV04117.1"/>
    <property type="molecule type" value="Genomic_DNA"/>
</dbReference>
<dbReference type="Gene3D" id="3.40.47.10">
    <property type="match status" value="1"/>
</dbReference>
<dbReference type="InterPro" id="IPR016039">
    <property type="entry name" value="Thiolase-like"/>
</dbReference>
<reference evidence="5" key="1">
    <citation type="submission" date="2020-10" db="EMBL/GenBank/DDBJ databases">
        <authorList>
            <person name="Gilroy R."/>
        </authorList>
    </citation>
    <scope>NUCLEOTIDE SEQUENCE</scope>
    <source>
        <strain evidence="5">10669</strain>
    </source>
</reference>
<dbReference type="Proteomes" id="UP000886812">
    <property type="component" value="Unassembled WGS sequence"/>
</dbReference>
<gene>
    <name evidence="5" type="ORF">IAC75_03065</name>
</gene>
<dbReference type="AlphaFoldDB" id="A0A9D1NKD2"/>
<dbReference type="PANTHER" id="PTHR34069">
    <property type="entry name" value="3-OXOACYL-[ACYL-CARRIER-PROTEIN] SYNTHASE 3"/>
    <property type="match status" value="1"/>
</dbReference>
<evidence type="ECO:0000313" key="5">
    <source>
        <dbReference type="EMBL" id="HIV04117.1"/>
    </source>
</evidence>
<keyword evidence="1" id="KW-0808">Transferase</keyword>
<feature type="domain" description="Beta-ketoacyl-[acyl-carrier-protein] synthase III C-terminal" evidence="3">
    <location>
        <begin position="248"/>
        <end position="338"/>
    </location>
</feature>
<keyword evidence="2" id="KW-0012">Acyltransferase</keyword>
<evidence type="ECO:0000256" key="2">
    <source>
        <dbReference type="ARBA" id="ARBA00023315"/>
    </source>
</evidence>
<dbReference type="InterPro" id="IPR013751">
    <property type="entry name" value="ACP_syn_III_N"/>
</dbReference>
<protein>
    <submittedName>
        <fullName evidence="5">Ketoacyl-ACP synthase III</fullName>
    </submittedName>
</protein>
<reference evidence="5" key="2">
    <citation type="journal article" date="2021" name="PeerJ">
        <title>Extensive microbial diversity within the chicken gut microbiome revealed by metagenomics and culture.</title>
        <authorList>
            <person name="Gilroy R."/>
            <person name="Ravi A."/>
            <person name="Getino M."/>
            <person name="Pursley I."/>
            <person name="Horton D.L."/>
            <person name="Alikhan N.F."/>
            <person name="Baker D."/>
            <person name="Gharbi K."/>
            <person name="Hall N."/>
            <person name="Watson M."/>
            <person name="Adriaenssens E.M."/>
            <person name="Foster-Nyarko E."/>
            <person name="Jarju S."/>
            <person name="Secka A."/>
            <person name="Antonio M."/>
            <person name="Oren A."/>
            <person name="Chaudhuri R.R."/>
            <person name="La Ragione R."/>
            <person name="Hildebrand F."/>
            <person name="Pallen M.J."/>
        </authorList>
    </citation>
    <scope>NUCLEOTIDE SEQUENCE</scope>
    <source>
        <strain evidence="5">10669</strain>
    </source>
</reference>
<evidence type="ECO:0000313" key="6">
    <source>
        <dbReference type="Proteomes" id="UP000886812"/>
    </source>
</evidence>
<dbReference type="GO" id="GO:0044550">
    <property type="term" value="P:secondary metabolite biosynthetic process"/>
    <property type="evidence" value="ECO:0007669"/>
    <property type="project" value="TreeGrafter"/>
</dbReference>
<dbReference type="CDD" id="cd00830">
    <property type="entry name" value="KAS_III"/>
    <property type="match status" value="1"/>
</dbReference>
<dbReference type="PANTHER" id="PTHR34069:SF2">
    <property type="entry name" value="BETA-KETOACYL-[ACYL-CARRIER-PROTEIN] SYNTHASE III"/>
    <property type="match status" value="1"/>
</dbReference>
<evidence type="ECO:0000259" key="3">
    <source>
        <dbReference type="Pfam" id="PF08541"/>
    </source>
</evidence>
<organism evidence="5 6">
    <name type="scientific">Candidatus Spyradosoma merdigallinarum</name>
    <dbReference type="NCBI Taxonomy" id="2840950"/>
    <lineage>
        <taxon>Bacteria</taxon>
        <taxon>Pseudomonadati</taxon>
        <taxon>Verrucomicrobiota</taxon>
        <taxon>Opitutia</taxon>
        <taxon>Opitutia incertae sedis</taxon>
        <taxon>Candidatus Spyradosoma</taxon>
    </lineage>
</organism>
<feature type="domain" description="Beta-ketoacyl-[acyl-carrier-protein] synthase III N-terminal" evidence="4">
    <location>
        <begin position="113"/>
        <end position="185"/>
    </location>
</feature>
<proteinExistence type="predicted"/>
<dbReference type="InterPro" id="IPR013747">
    <property type="entry name" value="ACP_syn_III_C"/>
</dbReference>
<accession>A0A9D1NKD2</accession>
<dbReference type="GO" id="GO:0004315">
    <property type="term" value="F:3-oxoacyl-[acyl-carrier-protein] synthase activity"/>
    <property type="evidence" value="ECO:0007669"/>
    <property type="project" value="InterPro"/>
</dbReference>
<name>A0A9D1NKD2_9BACT</name>
<dbReference type="SUPFAM" id="SSF53901">
    <property type="entry name" value="Thiolase-like"/>
    <property type="match status" value="1"/>
</dbReference>
<sequence length="352" mass="37672">MAQAILKNLAIESVSAYLPETRLDLRALGGGNAEAEKIIRATGIEQVRVAAKTQTAADLCLAAARPLLAGAEMPREEIDGVIFVSQTPDYLMPETAFVIQAKLGLSETTLCRDIRIGCSGYIHGLFQAALWISCGACRRVLLLAGDTSTRLANPRDRALRMVFGDAGTATLVSAGKFDAAFAFRSDGNGARKLFVPAGGFRLPHSEETAKISVDEDGNARSANDLFMDGMEIFRFSLACVPANIRETLALAGWEKDDVGLFALHQANAFIVDAVRKNLRVPAERVPVNVRGVGNTGPASVPLLLSMLFGEKSGRTRPELKRALLCGFGIGLSWGCAATEALSETRFFSPENL</sequence>
<dbReference type="GO" id="GO:0006633">
    <property type="term" value="P:fatty acid biosynthetic process"/>
    <property type="evidence" value="ECO:0007669"/>
    <property type="project" value="InterPro"/>
</dbReference>
<dbReference type="Pfam" id="PF08541">
    <property type="entry name" value="ACP_syn_III_C"/>
    <property type="match status" value="1"/>
</dbReference>